<dbReference type="PANTHER" id="PTHR43827:SF3">
    <property type="entry name" value="NADP-DEPENDENT OXIDOREDUCTASE DOMAIN-CONTAINING PROTEIN"/>
    <property type="match status" value="1"/>
</dbReference>
<keyword evidence="2" id="KW-0521">NADP</keyword>
<evidence type="ECO:0000313" key="6">
    <source>
        <dbReference type="EMBL" id="NEC59917.1"/>
    </source>
</evidence>
<evidence type="ECO:0000256" key="4">
    <source>
        <dbReference type="SAM" id="MobiDB-lite"/>
    </source>
</evidence>
<dbReference type="Proteomes" id="UP000470404">
    <property type="component" value="Unassembled WGS sequence"/>
</dbReference>
<evidence type="ECO:0000259" key="5">
    <source>
        <dbReference type="Pfam" id="PF00248"/>
    </source>
</evidence>
<gene>
    <name evidence="6" type="ORF">G3I59_31115</name>
</gene>
<dbReference type="Pfam" id="PF00248">
    <property type="entry name" value="Aldo_ket_red"/>
    <property type="match status" value="1"/>
</dbReference>
<dbReference type="InterPro" id="IPR020471">
    <property type="entry name" value="AKR"/>
</dbReference>
<comment type="caution">
    <text evidence="6">The sequence shown here is derived from an EMBL/GenBank/DDBJ whole genome shotgun (WGS) entry which is preliminary data.</text>
</comment>
<dbReference type="InterPro" id="IPR023210">
    <property type="entry name" value="NADP_OxRdtase_dom"/>
</dbReference>
<feature type="region of interest" description="Disordered" evidence="4">
    <location>
        <begin position="256"/>
        <end position="276"/>
    </location>
</feature>
<name>A0ABX0BWD0_9PSEU</name>
<organism evidence="6 7">
    <name type="scientific">Amycolatopsis rubida</name>
    <dbReference type="NCBI Taxonomy" id="112413"/>
    <lineage>
        <taxon>Bacteria</taxon>
        <taxon>Bacillati</taxon>
        <taxon>Actinomycetota</taxon>
        <taxon>Actinomycetes</taxon>
        <taxon>Pseudonocardiales</taxon>
        <taxon>Pseudonocardiaceae</taxon>
        <taxon>Amycolatopsis</taxon>
    </lineage>
</organism>
<dbReference type="SUPFAM" id="SSF51430">
    <property type="entry name" value="NAD(P)-linked oxidoreductase"/>
    <property type="match status" value="1"/>
</dbReference>
<dbReference type="InterPro" id="IPR018170">
    <property type="entry name" value="Aldo/ket_reductase_CS"/>
</dbReference>
<evidence type="ECO:0000256" key="2">
    <source>
        <dbReference type="ARBA" id="ARBA00022857"/>
    </source>
</evidence>
<proteinExistence type="inferred from homology"/>
<dbReference type="PRINTS" id="PR00069">
    <property type="entry name" value="ALDKETRDTASE"/>
</dbReference>
<reference evidence="6 7" key="1">
    <citation type="submission" date="2020-01" db="EMBL/GenBank/DDBJ databases">
        <title>Insect and environment-associated Actinomycetes.</title>
        <authorList>
            <person name="Currrie C."/>
            <person name="Chevrette M."/>
            <person name="Carlson C."/>
            <person name="Stubbendieck R."/>
            <person name="Wendt-Pienkowski E."/>
        </authorList>
    </citation>
    <scope>NUCLEOTIDE SEQUENCE [LARGE SCALE GENOMIC DNA]</scope>
    <source>
        <strain evidence="6 7">SID8386</strain>
    </source>
</reference>
<accession>A0ABX0BWD0</accession>
<evidence type="ECO:0000256" key="3">
    <source>
        <dbReference type="ARBA" id="ARBA00023002"/>
    </source>
</evidence>
<evidence type="ECO:0000256" key="1">
    <source>
        <dbReference type="ARBA" id="ARBA00007905"/>
    </source>
</evidence>
<comment type="similarity">
    <text evidence="1">Belongs to the aldo/keto reductase family.</text>
</comment>
<dbReference type="PROSITE" id="PS00798">
    <property type="entry name" value="ALDOKETO_REDUCTASE_1"/>
    <property type="match status" value="1"/>
</dbReference>
<dbReference type="Gene3D" id="3.20.20.100">
    <property type="entry name" value="NADP-dependent oxidoreductase domain"/>
    <property type="match status" value="1"/>
</dbReference>
<dbReference type="EMBL" id="JAAGNC010000159">
    <property type="protein sequence ID" value="NEC59917.1"/>
    <property type="molecule type" value="Genomic_DNA"/>
</dbReference>
<dbReference type="PIRSF" id="PIRSF000097">
    <property type="entry name" value="AKR"/>
    <property type="match status" value="1"/>
</dbReference>
<feature type="domain" description="NADP-dependent oxidoreductase" evidence="5">
    <location>
        <begin position="18"/>
        <end position="257"/>
    </location>
</feature>
<dbReference type="RefSeq" id="WP_067587494.1">
    <property type="nucleotide sequence ID" value="NZ_JAAGNC010000159.1"/>
</dbReference>
<keyword evidence="3" id="KW-0560">Oxidoreductase</keyword>
<protein>
    <submittedName>
        <fullName evidence="6">Aldo/keto reductase</fullName>
    </submittedName>
</protein>
<keyword evidence="7" id="KW-1185">Reference proteome</keyword>
<evidence type="ECO:0000313" key="7">
    <source>
        <dbReference type="Proteomes" id="UP000470404"/>
    </source>
</evidence>
<sequence length="276" mass="29804">MKLSDGTDIPQLGLGVLFVPDGETAQVVGAALELGYRHVDTAQLYHNEAGVGRALARSGLARDELYVTTKLHNGFHEPAKAKASLAESLEKLGLDRVDLFLVHWPLPTLCGGDYVSTWQALIELREEGLTTSIGVSNFQPAHLDRIVAETAVAPVVNQIEVHPYFANETVRAATRRHGALVEGWSPLARGAVLTDPAVASIARERGRTPSQVVLRWHLDRGDVVFPKSANRARLAENLAATEFTLSPAERARLDALDRGEAGRTGPHPDTLDVIPG</sequence>
<dbReference type="PANTHER" id="PTHR43827">
    <property type="entry name" value="2,5-DIKETO-D-GLUCONIC ACID REDUCTASE"/>
    <property type="match status" value="1"/>
</dbReference>
<dbReference type="InterPro" id="IPR036812">
    <property type="entry name" value="NAD(P)_OxRdtase_dom_sf"/>
</dbReference>